<dbReference type="Gene3D" id="2.60.120.200">
    <property type="match status" value="3"/>
</dbReference>
<dbReference type="WormBase" id="F11C7.4">
    <property type="protein sequence ID" value="CE07053"/>
    <property type="gene ID" value="WBGene00000792"/>
    <property type="gene designation" value="crb-1"/>
</dbReference>
<feature type="chain" id="PRO_5004187124" evidence="18">
    <location>
        <begin position="24"/>
        <end position="1722"/>
    </location>
</feature>
<dbReference type="PANTHER" id="PTHR12916:SF4">
    <property type="entry name" value="UNINFLATABLE, ISOFORM C"/>
    <property type="match status" value="1"/>
</dbReference>
<dbReference type="GO" id="GO:0045177">
    <property type="term" value="C:apical part of cell"/>
    <property type="evidence" value="ECO:0000314"/>
    <property type="project" value="WormBase"/>
</dbReference>
<feature type="domain" description="EGF-like" evidence="20">
    <location>
        <begin position="1405"/>
        <end position="1442"/>
    </location>
</feature>
<feature type="domain" description="EGF-like" evidence="20">
    <location>
        <begin position="1443"/>
        <end position="1479"/>
    </location>
</feature>
<evidence type="ECO:0000256" key="15">
    <source>
        <dbReference type="ARBA" id="ARBA00023180"/>
    </source>
</evidence>
<evidence type="ECO:0000256" key="1">
    <source>
        <dbReference type="ARBA" id="ARBA00004479"/>
    </source>
</evidence>
<name>Q19350_CAEEL</name>
<dbReference type="InterPro" id="IPR013320">
    <property type="entry name" value="ConA-like_dom_sf"/>
</dbReference>
<evidence type="ECO:0000256" key="11">
    <source>
        <dbReference type="ARBA" id="ARBA00022837"/>
    </source>
</evidence>
<feature type="disulfide bond" evidence="16">
    <location>
        <begin position="968"/>
        <end position="977"/>
    </location>
</feature>
<dbReference type="EMBL" id="BX284606">
    <property type="protein sequence ID" value="CCD66913.1"/>
    <property type="molecule type" value="Genomic_DNA"/>
</dbReference>
<feature type="domain" description="EGF-like" evidence="20">
    <location>
        <begin position="282"/>
        <end position="319"/>
    </location>
</feature>
<feature type="disulfide bond" evidence="16">
    <location>
        <begin position="1432"/>
        <end position="1441"/>
    </location>
</feature>
<dbReference type="FunFam" id="2.10.25.10:FF:000996">
    <property type="entry name" value="Notch homolog 2"/>
    <property type="match status" value="1"/>
</dbReference>
<keyword evidence="14 16" id="KW-1015">Disulfide bond</keyword>
<evidence type="ECO:0000256" key="13">
    <source>
        <dbReference type="ARBA" id="ARBA00023136"/>
    </source>
</evidence>
<feature type="domain" description="EGF-like" evidence="20">
    <location>
        <begin position="943"/>
        <end position="978"/>
    </location>
</feature>
<feature type="disulfide bond" evidence="16">
    <location>
        <begin position="534"/>
        <end position="543"/>
    </location>
</feature>
<dbReference type="Gene3D" id="2.10.25.10">
    <property type="entry name" value="Laminin"/>
    <property type="match status" value="23"/>
</dbReference>
<feature type="disulfide bond" evidence="16">
    <location>
        <begin position="269"/>
        <end position="278"/>
    </location>
</feature>
<keyword evidence="10" id="KW-0221">Differentiation</keyword>
<feature type="domain" description="EGF-like" evidence="20">
    <location>
        <begin position="163"/>
        <end position="199"/>
    </location>
</feature>
<feature type="disulfide bond" evidence="16">
    <location>
        <begin position="151"/>
        <end position="160"/>
    </location>
</feature>
<feature type="disulfide bond" evidence="16">
    <location>
        <begin position="309"/>
        <end position="318"/>
    </location>
</feature>
<keyword evidence="13 17" id="KW-0472">Membrane</keyword>
<feature type="domain" description="EGF-like" evidence="20">
    <location>
        <begin position="1367"/>
        <end position="1403"/>
    </location>
</feature>
<dbReference type="PeptideAtlas" id="Q19350"/>
<feature type="disulfide bond" evidence="16">
    <location>
        <begin position="1334"/>
        <end position="1344"/>
    </location>
</feature>
<evidence type="ECO:0000256" key="7">
    <source>
        <dbReference type="ARBA" id="ARBA00022692"/>
    </source>
</evidence>
<feature type="domain" description="EGF-like" evidence="20">
    <location>
        <begin position="1558"/>
        <end position="1594"/>
    </location>
</feature>
<dbReference type="Pfam" id="PF07645">
    <property type="entry name" value="EGF_CA"/>
    <property type="match status" value="1"/>
</dbReference>
<feature type="disulfide bond" evidence="16">
    <location>
        <begin position="1277"/>
        <end position="1286"/>
    </location>
</feature>
<dbReference type="InterPro" id="IPR013032">
    <property type="entry name" value="EGF-like_CS"/>
</dbReference>
<gene>
    <name evidence="21 23" type="primary">crb-1</name>
    <name evidence="21" type="ORF">CELE_F11C7.4</name>
    <name evidence="23" type="ORF">F11C7.4</name>
</gene>
<feature type="domain" description="EGF-like" evidence="20">
    <location>
        <begin position="365"/>
        <end position="402"/>
    </location>
</feature>
<evidence type="ECO:0000256" key="6">
    <source>
        <dbReference type="ARBA" id="ARBA00022536"/>
    </source>
</evidence>
<dbReference type="SMART" id="SM00282">
    <property type="entry name" value="LamG"/>
    <property type="match status" value="2"/>
</dbReference>
<dbReference type="FunCoup" id="Q19350">
    <property type="interactions" value="782"/>
</dbReference>
<keyword evidence="4" id="KW-0963">Cytoplasm</keyword>
<dbReference type="GO" id="GO:0032991">
    <property type="term" value="C:protein-containing complex"/>
    <property type="evidence" value="ECO:0000318"/>
    <property type="project" value="GO_Central"/>
</dbReference>
<feature type="disulfide bond" evidence="16">
    <location>
        <begin position="189"/>
        <end position="198"/>
    </location>
</feature>
<feature type="domain" description="EGF-like" evidence="20">
    <location>
        <begin position="242"/>
        <end position="279"/>
    </location>
</feature>
<keyword evidence="5" id="KW-0964">Secreted</keyword>
<feature type="domain" description="EGF-like" evidence="20">
    <location>
        <begin position="1290"/>
        <end position="1327"/>
    </location>
</feature>
<dbReference type="AGR" id="WB:WBGene00000792"/>
<feature type="disulfide bond" evidence="16">
    <location>
        <begin position="492"/>
        <end position="501"/>
    </location>
</feature>
<feature type="disulfide bond" evidence="16">
    <location>
        <begin position="228"/>
        <end position="237"/>
    </location>
</feature>
<dbReference type="GO" id="GO:0005886">
    <property type="term" value="C:plasma membrane"/>
    <property type="evidence" value="ECO:0000318"/>
    <property type="project" value="GO_Central"/>
</dbReference>
<evidence type="ECO:0000256" key="18">
    <source>
        <dbReference type="SAM" id="SignalP"/>
    </source>
</evidence>
<dbReference type="InterPro" id="IPR049883">
    <property type="entry name" value="NOTCH1_EGF-like"/>
</dbReference>
<dbReference type="CDD" id="cd00110">
    <property type="entry name" value="LamG"/>
    <property type="match status" value="2"/>
</dbReference>
<keyword evidence="6 16" id="KW-0245">EGF-like domain</keyword>
<dbReference type="SMR" id="Q19350"/>
<feature type="disulfide bond" evidence="16">
    <location>
        <begin position="1200"/>
        <end position="1209"/>
    </location>
</feature>
<dbReference type="CTD" id="181771"/>
<dbReference type="STRING" id="6239.F11C7.4.1"/>
<feature type="domain" description="EGF-like" evidence="20">
    <location>
        <begin position="504"/>
        <end position="544"/>
    </location>
</feature>
<feature type="domain" description="EGF-like" evidence="20">
    <location>
        <begin position="1481"/>
        <end position="1517"/>
    </location>
</feature>
<dbReference type="HOGENOM" id="CLU_000827_1_2_1"/>
<dbReference type="InterPro" id="IPR013111">
    <property type="entry name" value="EGF_extracell"/>
</dbReference>
<evidence type="ECO:0000259" key="20">
    <source>
        <dbReference type="PROSITE" id="PS50026"/>
    </source>
</evidence>
<evidence type="ECO:0000313" key="22">
    <source>
        <dbReference type="Proteomes" id="UP000001940"/>
    </source>
</evidence>
<accession>Q19350</accession>
<proteinExistence type="predicted"/>
<feature type="transmembrane region" description="Helical" evidence="17">
    <location>
        <begin position="1659"/>
        <end position="1685"/>
    </location>
</feature>
<evidence type="ECO:0000313" key="23">
    <source>
        <dbReference type="WormBase" id="F11C7.4"/>
    </source>
</evidence>
<reference evidence="21 22" key="1">
    <citation type="journal article" date="1998" name="Science">
        <title>Genome sequence of the nematode C. elegans: a platform for investigating biology.</title>
        <authorList>
            <consortium name="The C. elegans sequencing consortium"/>
            <person name="Sulson J.E."/>
            <person name="Waterston R."/>
        </authorList>
    </citation>
    <scope>NUCLEOTIDE SEQUENCE [LARGE SCALE GENOMIC DNA]</scope>
    <source>
        <strain evidence="21 22">Bristol N2</strain>
    </source>
</reference>
<keyword evidence="15" id="KW-0325">Glycoprotein</keyword>
<dbReference type="OrthoDB" id="430340at2759"/>
<keyword evidence="11" id="KW-0106">Calcium</keyword>
<dbReference type="PRO" id="PR:Q19350"/>
<keyword evidence="12 17" id="KW-1133">Transmembrane helix</keyword>
<feature type="disulfide bond" evidence="16">
    <location>
        <begin position="1638"/>
        <end position="1647"/>
    </location>
</feature>
<dbReference type="SMART" id="SM00179">
    <property type="entry name" value="EGF_CA"/>
    <property type="match status" value="19"/>
</dbReference>
<dbReference type="OMA" id="EFFPLKA"/>
<evidence type="ECO:0000256" key="14">
    <source>
        <dbReference type="ARBA" id="ARBA00023157"/>
    </source>
</evidence>
<dbReference type="RefSeq" id="NP_510822.1">
    <property type="nucleotide sequence ID" value="NM_078421.6"/>
</dbReference>
<dbReference type="PaxDb" id="6239-F11C7.4"/>
<feature type="disulfide bond" evidence="16">
    <location>
        <begin position="1469"/>
        <end position="1478"/>
    </location>
</feature>
<dbReference type="Pfam" id="PF02210">
    <property type="entry name" value="Laminin_G_2"/>
    <property type="match status" value="2"/>
</dbReference>
<feature type="domain" description="EGF-like" evidence="20">
    <location>
        <begin position="714"/>
        <end position="750"/>
    </location>
</feature>
<keyword evidence="8 18" id="KW-0732">Signal</keyword>
<dbReference type="InterPro" id="IPR001791">
    <property type="entry name" value="Laminin_G"/>
</dbReference>
<dbReference type="InterPro" id="IPR003645">
    <property type="entry name" value="Fol_N"/>
</dbReference>
<evidence type="ECO:0000256" key="5">
    <source>
        <dbReference type="ARBA" id="ARBA00022525"/>
    </source>
</evidence>
<dbReference type="PANTHER" id="PTHR12916">
    <property type="entry name" value="CYTOCHROME C OXIDASE POLYPEPTIDE VIC-2"/>
    <property type="match status" value="1"/>
</dbReference>
<dbReference type="CDD" id="cd00054">
    <property type="entry name" value="EGF_CA"/>
    <property type="match status" value="7"/>
</dbReference>
<dbReference type="GO" id="GO:0005576">
    <property type="term" value="C:extracellular region"/>
    <property type="evidence" value="ECO:0007669"/>
    <property type="project" value="UniProtKB-SubCell"/>
</dbReference>
<evidence type="ECO:0000256" key="4">
    <source>
        <dbReference type="ARBA" id="ARBA00022490"/>
    </source>
</evidence>
<feature type="domain" description="Laminin G" evidence="19">
    <location>
        <begin position="553"/>
        <end position="712"/>
    </location>
</feature>
<dbReference type="IntAct" id="Q19350">
    <property type="interactions" value="8"/>
</dbReference>
<evidence type="ECO:0000259" key="19">
    <source>
        <dbReference type="PROSITE" id="PS50025"/>
    </source>
</evidence>
<dbReference type="FunFam" id="2.10.25.10:FF:000818">
    <property type="entry name" value="Neurogenic locus notch homolog protein 1"/>
    <property type="match status" value="1"/>
</dbReference>
<dbReference type="FunFam" id="2.10.25.10:FF:000255">
    <property type="entry name" value="Sushi, nidogen and EGF-like domains 1"/>
    <property type="match status" value="1"/>
</dbReference>
<feature type="disulfide bond" evidence="16">
    <location>
        <begin position="1238"/>
        <end position="1247"/>
    </location>
</feature>
<dbReference type="eggNOG" id="KOG1217">
    <property type="taxonomic scope" value="Eukaryota"/>
</dbReference>
<dbReference type="GO" id="GO:0007157">
    <property type="term" value="P:heterophilic cell-cell adhesion via plasma membrane cell adhesion molecules"/>
    <property type="evidence" value="ECO:0000318"/>
    <property type="project" value="GO_Central"/>
</dbReference>
<feature type="domain" description="EGF-like" evidence="20">
    <location>
        <begin position="1609"/>
        <end position="1648"/>
    </location>
</feature>
<feature type="signal peptide" evidence="18">
    <location>
        <begin position="1"/>
        <end position="23"/>
    </location>
</feature>
<keyword evidence="9" id="KW-0677">Repeat</keyword>
<dbReference type="PROSITE" id="PS00022">
    <property type="entry name" value="EGF_1"/>
    <property type="match status" value="24"/>
</dbReference>
<feature type="domain" description="EGF-like" evidence="20">
    <location>
        <begin position="468"/>
        <end position="502"/>
    </location>
</feature>
<dbReference type="PIR" id="E89753">
    <property type="entry name" value="E89753"/>
</dbReference>
<feature type="disulfide bond" evidence="16">
    <location>
        <begin position="46"/>
        <end position="55"/>
    </location>
</feature>
<organism evidence="21 22">
    <name type="scientific">Caenorhabditis elegans</name>
    <dbReference type="NCBI Taxonomy" id="6239"/>
    <lineage>
        <taxon>Eukaryota</taxon>
        <taxon>Metazoa</taxon>
        <taxon>Ecdysozoa</taxon>
        <taxon>Nematoda</taxon>
        <taxon>Chromadorea</taxon>
        <taxon>Rhabditida</taxon>
        <taxon>Rhabditina</taxon>
        <taxon>Rhabditomorpha</taxon>
        <taxon>Rhabditoidea</taxon>
        <taxon>Rhabditidae</taxon>
        <taxon>Peloderinae</taxon>
        <taxon>Caenorhabditis</taxon>
    </lineage>
</organism>
<feature type="domain" description="EGF-like" evidence="20">
    <location>
        <begin position="403"/>
        <end position="439"/>
    </location>
</feature>
<dbReference type="PROSITE" id="PS01186">
    <property type="entry name" value="EGF_2"/>
    <property type="match status" value="18"/>
</dbReference>
<feature type="domain" description="EGF-like" evidence="20">
    <location>
        <begin position="19"/>
        <end position="56"/>
    </location>
</feature>
<dbReference type="GO" id="GO:0030154">
    <property type="term" value="P:cell differentiation"/>
    <property type="evidence" value="ECO:0007669"/>
    <property type="project" value="UniProtKB-KW"/>
</dbReference>
<dbReference type="FunFam" id="2.10.25.10:FF:000425">
    <property type="entry name" value="Eyes shut homolog"/>
    <property type="match status" value="1"/>
</dbReference>
<dbReference type="FunFam" id="2.10.25.10:FF:000833">
    <property type="entry name" value="Drosophila CRumBs homolog"/>
    <property type="match status" value="1"/>
</dbReference>
<feature type="disulfide bond" evidence="16">
    <location>
        <begin position="740"/>
        <end position="749"/>
    </location>
</feature>
<dbReference type="InParanoid" id="Q19350"/>
<dbReference type="PROSITE" id="PS50026">
    <property type="entry name" value="EGF_3"/>
    <property type="match status" value="25"/>
</dbReference>
<feature type="domain" description="EGF-like" evidence="20">
    <location>
        <begin position="1212"/>
        <end position="1248"/>
    </location>
</feature>
<comment type="caution">
    <text evidence="16">Lacks conserved residue(s) required for the propagation of feature annotation.</text>
</comment>
<feature type="disulfide bond" evidence="16">
    <location>
        <begin position="947"/>
        <end position="957"/>
    </location>
</feature>
<feature type="disulfide bond" evidence="16">
    <location>
        <begin position="429"/>
        <end position="438"/>
    </location>
</feature>
<dbReference type="FunFam" id="2.10.25.10:FF:000029">
    <property type="entry name" value="neurexin-1 isoform X1"/>
    <property type="match status" value="1"/>
</dbReference>
<dbReference type="Bgee" id="WBGene00000792">
    <property type="expression patterns" value="Expressed in pharyngeal muscle cell (C elegans) and 3 other cell types or tissues"/>
</dbReference>
<evidence type="ECO:0000256" key="16">
    <source>
        <dbReference type="PROSITE-ProRule" id="PRU00076"/>
    </source>
</evidence>
<dbReference type="PRINTS" id="PR01983">
    <property type="entry name" value="NOTCH"/>
</dbReference>
<feature type="disulfide bond" evidence="16">
    <location>
        <begin position="392"/>
        <end position="401"/>
    </location>
</feature>
<feature type="disulfide bond" evidence="16">
    <location>
        <begin position="1355"/>
        <end position="1364"/>
    </location>
</feature>
<dbReference type="Pfam" id="PF00008">
    <property type="entry name" value="EGF"/>
    <property type="match status" value="8"/>
</dbReference>
<feature type="domain" description="EGF-like" evidence="20">
    <location>
        <begin position="1250"/>
        <end position="1287"/>
    </location>
</feature>
<dbReference type="Pfam" id="PF07974">
    <property type="entry name" value="EGF_2"/>
    <property type="match status" value="1"/>
</dbReference>
<dbReference type="GeneID" id="181771"/>
<dbReference type="SUPFAM" id="SSF57196">
    <property type="entry name" value="EGF/Laminin"/>
    <property type="match status" value="18"/>
</dbReference>
<dbReference type="GO" id="GO:0005737">
    <property type="term" value="C:cytoplasm"/>
    <property type="evidence" value="ECO:0000314"/>
    <property type="project" value="WormBase"/>
</dbReference>
<feature type="domain" description="EGF-like" evidence="20">
    <location>
        <begin position="320"/>
        <end position="358"/>
    </location>
</feature>
<evidence type="ECO:0000256" key="9">
    <source>
        <dbReference type="ARBA" id="ARBA00022737"/>
    </source>
</evidence>
<dbReference type="PhylomeDB" id="Q19350"/>
<feature type="disulfide bond" evidence="16">
    <location>
        <begin position="1317"/>
        <end position="1326"/>
    </location>
</feature>
<dbReference type="Pfam" id="PF12661">
    <property type="entry name" value="hEGF"/>
    <property type="match status" value="3"/>
</dbReference>
<evidence type="ECO:0000313" key="21">
    <source>
        <dbReference type="EMBL" id="CCD66913.1"/>
    </source>
</evidence>
<feature type="disulfide bond" evidence="16">
    <location>
        <begin position="1393"/>
        <end position="1402"/>
    </location>
</feature>
<feature type="domain" description="Laminin G" evidence="19">
    <location>
        <begin position="756"/>
        <end position="947"/>
    </location>
</feature>
<dbReference type="FunFam" id="2.10.25.10:FF:000045">
    <property type="entry name" value="Slit guidance ligand 2"/>
    <property type="match status" value="1"/>
</dbReference>
<dbReference type="UCSC" id="F11C7.4">
    <property type="organism name" value="c. elegans"/>
</dbReference>
<feature type="domain" description="EGF-like" evidence="20">
    <location>
        <begin position="125"/>
        <end position="161"/>
    </location>
</feature>
<evidence type="ECO:0000256" key="8">
    <source>
        <dbReference type="ARBA" id="ARBA00022729"/>
    </source>
</evidence>
<feature type="disulfide bond" evidence="16">
    <location>
        <begin position="348"/>
        <end position="357"/>
    </location>
</feature>
<dbReference type="InterPro" id="IPR001881">
    <property type="entry name" value="EGF-like_Ca-bd_dom"/>
</dbReference>
<evidence type="ECO:0000256" key="17">
    <source>
        <dbReference type="SAM" id="Phobius"/>
    </source>
</evidence>
<evidence type="ECO:0000256" key="2">
    <source>
        <dbReference type="ARBA" id="ARBA00004496"/>
    </source>
</evidence>
<dbReference type="InterPro" id="IPR000152">
    <property type="entry name" value="EGF-type_Asp/Asn_hydroxyl_site"/>
</dbReference>
<feature type="disulfide bond" evidence="16">
    <location>
        <begin position="1447"/>
        <end position="1457"/>
    </location>
</feature>
<dbReference type="GO" id="GO:0045197">
    <property type="term" value="P:establishment or maintenance of epithelial cell apical/basal polarity"/>
    <property type="evidence" value="ECO:0000318"/>
    <property type="project" value="GO_Central"/>
</dbReference>
<dbReference type="PROSITE" id="PS50025">
    <property type="entry name" value="LAM_G_DOMAIN"/>
    <property type="match status" value="2"/>
</dbReference>
<evidence type="ECO:0000256" key="12">
    <source>
        <dbReference type="ARBA" id="ARBA00022989"/>
    </source>
</evidence>
<feature type="disulfide bond" evidence="16">
    <location>
        <begin position="1584"/>
        <end position="1593"/>
    </location>
</feature>
<dbReference type="SMART" id="SM00274">
    <property type="entry name" value="FOLN"/>
    <property type="match status" value="5"/>
</dbReference>
<dbReference type="KEGG" id="cel:CELE_F11C7.4"/>
<dbReference type="SMART" id="SM00181">
    <property type="entry name" value="EGF"/>
    <property type="match status" value="26"/>
</dbReference>
<dbReference type="GO" id="GO:0005509">
    <property type="term" value="F:calcium ion binding"/>
    <property type="evidence" value="ECO:0007669"/>
    <property type="project" value="InterPro"/>
</dbReference>
<feature type="disulfide bond" evidence="16">
    <location>
        <begin position="1507"/>
        <end position="1516"/>
    </location>
</feature>
<dbReference type="Proteomes" id="UP000001940">
    <property type="component" value="Chromosome X"/>
</dbReference>
<dbReference type="AlphaFoldDB" id="Q19350"/>
<dbReference type="PROSITE" id="PS01187">
    <property type="entry name" value="EGF_CA"/>
    <property type="match status" value="2"/>
</dbReference>
<dbReference type="SUPFAM" id="SSF49899">
    <property type="entry name" value="Concanavalin A-like lectins/glucanases"/>
    <property type="match status" value="3"/>
</dbReference>
<dbReference type="InterPro" id="IPR018097">
    <property type="entry name" value="EGF_Ca-bd_CS"/>
</dbReference>
<keyword evidence="22" id="KW-1185">Reference proteome</keyword>
<evidence type="ECO:0000256" key="10">
    <source>
        <dbReference type="ARBA" id="ARBA00022782"/>
    </source>
</evidence>
<feature type="domain" description="EGF-like" evidence="20">
    <location>
        <begin position="1330"/>
        <end position="1365"/>
    </location>
</feature>
<dbReference type="PROSITE" id="PS00010">
    <property type="entry name" value="ASX_HYDROXYL"/>
    <property type="match status" value="5"/>
</dbReference>
<keyword evidence="7 17" id="KW-0812">Transmembrane</keyword>
<evidence type="ECO:0000256" key="3">
    <source>
        <dbReference type="ARBA" id="ARBA00004613"/>
    </source>
</evidence>
<feature type="disulfide bond" evidence="16">
    <location>
        <begin position="27"/>
        <end position="44"/>
    </location>
</feature>
<feature type="domain" description="EGF-like" evidence="20">
    <location>
        <begin position="202"/>
        <end position="238"/>
    </location>
</feature>
<feature type="domain" description="EGF-like" evidence="20">
    <location>
        <begin position="1173"/>
        <end position="1210"/>
    </location>
</feature>
<dbReference type="GO" id="GO:0007399">
    <property type="term" value="P:nervous system development"/>
    <property type="evidence" value="ECO:0007669"/>
    <property type="project" value="UniProtKB-ARBA"/>
</dbReference>
<protein>
    <submittedName>
        <fullName evidence="21">Drosophila CRumBs homolog</fullName>
    </submittedName>
</protein>
<comment type="subcellular location">
    <subcellularLocation>
        <location evidence="2">Cytoplasm</location>
    </subcellularLocation>
    <subcellularLocation>
        <location evidence="1">Membrane</location>
        <topology evidence="1">Single-pass type I membrane protein</topology>
    </subcellularLocation>
    <subcellularLocation>
        <location evidence="3">Secreted</location>
    </subcellularLocation>
</comment>
<dbReference type="FunFam" id="2.10.25.10:FF:000066">
    <property type="entry name" value="FAT atypical cadherin 4"/>
    <property type="match status" value="2"/>
</dbReference>
<sequence>MKYQHFLIFCTLVTNALCNRACSRNTCLNGGTCTVNDETRMFQCECPKGFSGLLCQDNCSLHCLHGNCVKGTFGEETCQCSEGWMGSLCDNLVTDDDTAQKCSPQCGDDERCTKGADGSYICQSNEPSCATHTCQNNGTCVAENGNVKCACPPGFVGDHCETDEDECKENFCQNGADCENLKGSYECKCLKGFSGKYCEIQDKKQCTSDYCHNNGQCISTGSDLSCKCSPGFDGAFCELKAEVNECICENPAHVCSLVNGTSRTTQCECPSGFMGADCKELQARPCDREPCLNGGHCVDDGQNLFTCFCLPSFTGIYCGEPVDCLVNGSDCKNGGKCVFALAATTCQCPEGFNGSNCEISNSYRSHPTCSDIRCLNGGSCKLDAEGEPFCVCEEGFDGPFCEPKSGCTINPCQNGGTCQDADGQYFCHCTSGFGGVHCETVDEPSTPIPTLGTFPSFTTSGIDGFSQSKISCEDCVNSSNCLDVESGPVCICDDGYFGQKCDQKHDKCSKVSCPSGQTCSQVNDNVNITAQCGCEIGHFGQQCEMVTSATFSAKSLYIHQSSKFSLGTSSFENIAYELEFSFRTTVENTHLASSENILGEKILSIQLLSGYLVFNMTGNSLEHLLPMRVSDAQWYTVFVKGEDNKIQIEVSTENGFSLVQKSVNGQLEVFLTRFGKISGTHHFIGCMADVRVDGDLIIFADNKRAIDIRKGCTRSEQCTRAYCQNEGICIDHWESSSCKCKPPYLKPNCVYFLPKTTFGHLDQPSIVHLSTSESENHLLRNHIELSFLMHSGKPDAVLFYIGEKHAADVLTNYLVVKIAGGLITVRYRTGGRREIEFSSKNRVDDNQEHHVQIFLDKTTRQIIIDDLIECSEPIISRMSQEFYVDDIVIGASNVVATDSEFYKGYLQDIQINQKSVVIHPTSLTIDKIGKLERTQNVIEGAVSDPMCSSSTCKHGECSETFNDFTCRCSDGSTGKLCDKVDYCKDASCMKGSRCENADNGHYCIFPITISNGSMLTYSLAPTKFMTLPSIEFSIKAHSQNGHIFTLTIDKSTLSAYLFKKRLALATNSGSGTIQKFDSVIADGNWHQIILNPHKVLIDSVKFISDNQLYPAESKSGASLFVGEQEPQEVTFACLDLFKMGEYPTLSFTKVKIPTNSETWNLTDKASVGTGCMSTDQCGLYSTCLNGATCVDIWNKRKCVCPAGFAGENCEDNVNDCKFVDCGKHGYCLDGIDEAKCICNNGFHGEHCELAKDECEGVECHNGGKCVKNRSEKIVCQCGNSWMGDSCNVTKTTNCKDSPCQNFGQCMQKTDTFFECNCMDGYSGELCEQRDVNECNHYDCNRGHCVMTVSGPACQCEMGYTGRFCEKLLNQCSSNTCSSRGACSPVWNNTVCNCDNNWRGAHCQHQMDTCLDFPCNNDGVCRTNDENTFSCECQKFFMGTRCEIEGSCLKAQCVHGECIQLSPETHTCSCNIGYEGDACDKKIDYCKAGPCLNGANCENKLTGYKCTCAVGFEGADCEINIDECALEFCKNGAKCRDKINDYECVCDGTGFEGRNCTTDINECANPNNCINGECTNTLGNYKCACRNGFIGPRCSVRNPCTAQIASNNISSVTCVHGKCVNPVVQIEKNREVAKYECACDRGYTGPTCSQRIKESAMSNISYLFGPIIAVVIVFAILGCLLLFFVIRGNNAMHGHYSPSSHEFTQNRMAMPTVIKLPPQERLI</sequence>
<dbReference type="FunFam" id="2.10.25.10:FF:000699">
    <property type="entry name" value="Uncharacterized protein, isoform C"/>
    <property type="match status" value="1"/>
</dbReference>
<feature type="domain" description="EGF-like" evidence="20">
    <location>
        <begin position="1519"/>
        <end position="1556"/>
    </location>
</feature>
<dbReference type="InterPro" id="IPR000742">
    <property type="entry name" value="EGF"/>
</dbReference>